<keyword evidence="1 5" id="KW-0132">Cell division</keyword>
<dbReference type="InterPro" id="IPR038594">
    <property type="entry name" value="SepF-like_sf"/>
</dbReference>
<comment type="caution">
    <text evidence="6">The sequence shown here is derived from an EMBL/GenBank/DDBJ whole genome shotgun (WGS) entry which is preliminary data.</text>
</comment>
<evidence type="ECO:0000256" key="2">
    <source>
        <dbReference type="ARBA" id="ARBA00023210"/>
    </source>
</evidence>
<accession>A0A537J243</accession>
<dbReference type="Proteomes" id="UP000320048">
    <property type="component" value="Unassembled WGS sequence"/>
</dbReference>
<dbReference type="PANTHER" id="PTHR35798">
    <property type="entry name" value="CELL DIVISION PROTEIN SEPF"/>
    <property type="match status" value="1"/>
</dbReference>
<keyword evidence="3 5" id="KW-0131">Cell cycle</keyword>
<dbReference type="EMBL" id="VBAO01000444">
    <property type="protein sequence ID" value="TMI77629.1"/>
    <property type="molecule type" value="Genomic_DNA"/>
</dbReference>
<name>A0A537J243_9BACT</name>
<dbReference type="Gene3D" id="3.30.110.150">
    <property type="entry name" value="SepF-like protein"/>
    <property type="match status" value="1"/>
</dbReference>
<keyword evidence="5" id="KW-0963">Cytoplasm</keyword>
<comment type="subunit">
    <text evidence="5">Homodimer. Interacts with FtsZ.</text>
</comment>
<evidence type="ECO:0000256" key="1">
    <source>
        <dbReference type="ARBA" id="ARBA00022618"/>
    </source>
</evidence>
<dbReference type="GO" id="GO:0005737">
    <property type="term" value="C:cytoplasm"/>
    <property type="evidence" value="ECO:0007669"/>
    <property type="project" value="UniProtKB-SubCell"/>
</dbReference>
<dbReference type="PANTHER" id="PTHR35798:SF1">
    <property type="entry name" value="CELL DIVISION PROTEIN SEPF"/>
    <property type="match status" value="1"/>
</dbReference>
<keyword evidence="2 5" id="KW-0717">Septation</keyword>
<evidence type="ECO:0000313" key="6">
    <source>
        <dbReference type="EMBL" id="TMI77629.1"/>
    </source>
</evidence>
<dbReference type="InterPro" id="IPR007561">
    <property type="entry name" value="Cell_div_SepF/SepF-rel"/>
</dbReference>
<evidence type="ECO:0000313" key="7">
    <source>
        <dbReference type="Proteomes" id="UP000320048"/>
    </source>
</evidence>
<dbReference type="Pfam" id="PF04472">
    <property type="entry name" value="SepF"/>
    <property type="match status" value="1"/>
</dbReference>
<dbReference type="HAMAP" id="MF_01197">
    <property type="entry name" value="SepF"/>
    <property type="match status" value="1"/>
</dbReference>
<evidence type="ECO:0000256" key="3">
    <source>
        <dbReference type="ARBA" id="ARBA00023306"/>
    </source>
</evidence>
<protein>
    <recommendedName>
        <fullName evidence="5">Cell division protein SepF</fullName>
    </recommendedName>
</protein>
<dbReference type="InterPro" id="IPR023052">
    <property type="entry name" value="Cell_div_SepF"/>
</dbReference>
<evidence type="ECO:0000256" key="4">
    <source>
        <dbReference type="ARBA" id="ARBA00044936"/>
    </source>
</evidence>
<sequence>MGRIMQRMWNFLGFEEDQPPGSSREVSGTRAPVFSLHTQRTMEIVVLEPEAYDETQSAADYLKTHRPIVVNLRSAQKDLGRRVVDFLSGVTYALDGHMQRVGEEIFLFTPRQVFITAEQAREETRSGTLFPID</sequence>
<evidence type="ECO:0000256" key="5">
    <source>
        <dbReference type="HAMAP-Rule" id="MF_01197"/>
    </source>
</evidence>
<dbReference type="GO" id="GO:0000917">
    <property type="term" value="P:division septum assembly"/>
    <property type="evidence" value="ECO:0007669"/>
    <property type="project" value="UniProtKB-KW"/>
</dbReference>
<comment type="similarity">
    <text evidence="5">Belongs to the SepF family.</text>
</comment>
<gene>
    <name evidence="5" type="primary">sepF</name>
    <name evidence="6" type="ORF">E6H04_13860</name>
</gene>
<comment type="subcellular location">
    <subcellularLocation>
        <location evidence="5">Cytoplasm</location>
    </subcellularLocation>
    <text evidence="5">Localizes to the division site, in a FtsZ-dependent manner.</text>
</comment>
<proteinExistence type="inferred from homology"/>
<organism evidence="6 7">
    <name type="scientific">Candidatus Segetimicrobium genomatis</name>
    <dbReference type="NCBI Taxonomy" id="2569760"/>
    <lineage>
        <taxon>Bacteria</taxon>
        <taxon>Bacillati</taxon>
        <taxon>Candidatus Sysuimicrobiota</taxon>
        <taxon>Candidatus Sysuimicrobiia</taxon>
        <taxon>Candidatus Sysuimicrobiales</taxon>
        <taxon>Candidatus Segetimicrobiaceae</taxon>
        <taxon>Candidatus Segetimicrobium</taxon>
    </lineage>
</organism>
<reference evidence="6 7" key="1">
    <citation type="journal article" date="2019" name="Nat. Microbiol.">
        <title>Mediterranean grassland soil C-N compound turnover is dependent on rainfall and depth, and is mediated by genomically divergent microorganisms.</title>
        <authorList>
            <person name="Diamond S."/>
            <person name="Andeer P.F."/>
            <person name="Li Z."/>
            <person name="Crits-Christoph A."/>
            <person name="Burstein D."/>
            <person name="Anantharaman K."/>
            <person name="Lane K.R."/>
            <person name="Thomas B.C."/>
            <person name="Pan C."/>
            <person name="Northen T.R."/>
            <person name="Banfield J.F."/>
        </authorList>
    </citation>
    <scope>NUCLEOTIDE SEQUENCE [LARGE SCALE GENOMIC DNA]</scope>
    <source>
        <strain evidence="6">NP_7</strain>
    </source>
</reference>
<comment type="function">
    <text evidence="4 5">Cell division protein that is part of the divisome complex and is recruited early to the Z-ring. Probably stimulates Z-ring formation, perhaps through the cross-linking of FtsZ protofilaments. Its function overlaps with FtsA.</text>
</comment>
<dbReference type="GO" id="GO:0043093">
    <property type="term" value="P:FtsZ-dependent cytokinesis"/>
    <property type="evidence" value="ECO:0007669"/>
    <property type="project" value="UniProtKB-UniRule"/>
</dbReference>
<dbReference type="AlphaFoldDB" id="A0A537J243"/>